<proteinExistence type="predicted"/>
<dbReference type="GO" id="GO:0003677">
    <property type="term" value="F:DNA binding"/>
    <property type="evidence" value="ECO:0007669"/>
    <property type="project" value="UniProtKB-UniRule"/>
</dbReference>
<dbReference type="SUPFAM" id="SSF47095">
    <property type="entry name" value="HMG-box"/>
    <property type="match status" value="1"/>
</dbReference>
<feature type="compositionally biased region" description="Basic residues" evidence="4">
    <location>
        <begin position="186"/>
        <end position="199"/>
    </location>
</feature>
<dbReference type="SMART" id="SM00398">
    <property type="entry name" value="HMG"/>
    <property type="match status" value="1"/>
</dbReference>
<dbReference type="GO" id="GO:0005634">
    <property type="term" value="C:nucleus"/>
    <property type="evidence" value="ECO:0007669"/>
    <property type="project" value="UniProtKB-UniRule"/>
</dbReference>
<dbReference type="InterPro" id="IPR013087">
    <property type="entry name" value="Znf_C2H2_type"/>
</dbReference>
<evidence type="ECO:0000256" key="1">
    <source>
        <dbReference type="ARBA" id="ARBA00023125"/>
    </source>
</evidence>
<dbReference type="Pfam" id="PF00505">
    <property type="entry name" value="HMG_box"/>
    <property type="match status" value="1"/>
</dbReference>
<reference evidence="6" key="1">
    <citation type="submission" date="2025-08" db="UniProtKB">
        <authorList>
            <consortium name="Ensembl"/>
        </authorList>
    </citation>
    <scope>IDENTIFICATION</scope>
</reference>
<sequence>MQVKCVAGDAKLTQGSWGPNPGRLGPEPMLLTEMLHWARGQASFREGLLSVNHLRCVVIIVPGKLPSVSGTGCHPWTFAKCKMQMQMQNANANAECKCHIEECLRWPLAHPRDGGDVHISDLTLLFLAGLLSTEFLLPPPHGTGSLLPGSSVIQTHRRDLVSLPTGHIALADPGHLKEQDSEEPKKKRGGWPKGKKRKPPRDLPVPRAPTTGYVIFLNEQRSQLRARHPDLPFTEITKMLATQWAQLSQEKKQRYVYEADEDKQRYIRELQAYQSSEAYRAFLRRRAAHKVQALCGTGAPGCEFESRSLDFSAIDGDESDDLYCRTCRQFFSSQHNKREHLLGKQHLQNLTGKQPRLRAARQTQARTPLCRGFINLQPRDTLALKFKDRGVPVMARWKQIQLVSMRTRVQSPAPLSGLRIQRCCGCGIGQQLQLQFNPSSGSFYMPQVQP</sequence>
<evidence type="ECO:0000313" key="6">
    <source>
        <dbReference type="Ensembl" id="ENSSSCP00040031030.1"/>
    </source>
</evidence>
<accession>A0A8D1F7W1</accession>
<dbReference type="Gene3D" id="3.30.160.60">
    <property type="entry name" value="Classic Zinc Finger"/>
    <property type="match status" value="1"/>
</dbReference>
<protein>
    <recommendedName>
        <fullName evidence="5">HMG box domain-containing protein</fullName>
    </recommendedName>
</protein>
<keyword evidence="1 3" id="KW-0238">DNA-binding</keyword>
<dbReference type="InterPro" id="IPR009071">
    <property type="entry name" value="HMG_box_dom"/>
</dbReference>
<dbReference type="Proteomes" id="UP000694722">
    <property type="component" value="Unplaced"/>
</dbReference>
<evidence type="ECO:0000256" key="2">
    <source>
        <dbReference type="ARBA" id="ARBA00023242"/>
    </source>
</evidence>
<dbReference type="Gene3D" id="1.10.30.10">
    <property type="entry name" value="High mobility group box domain"/>
    <property type="match status" value="1"/>
</dbReference>
<evidence type="ECO:0000313" key="7">
    <source>
        <dbReference type="Proteomes" id="UP000694722"/>
    </source>
</evidence>
<evidence type="ECO:0000256" key="4">
    <source>
        <dbReference type="SAM" id="MobiDB-lite"/>
    </source>
</evidence>
<dbReference type="Ensembl" id="ENSSSCT00040072628.1">
    <property type="protein sequence ID" value="ENSSSCP00040031030.1"/>
    <property type="gene ID" value="ENSSSCG00040053680.1"/>
</dbReference>
<feature type="domain" description="HMG box" evidence="5">
    <location>
        <begin position="206"/>
        <end position="274"/>
    </location>
</feature>
<dbReference type="InterPro" id="IPR036910">
    <property type="entry name" value="HMG_box_dom_sf"/>
</dbReference>
<name>A0A8D1F7W1_PIG</name>
<evidence type="ECO:0000259" key="5">
    <source>
        <dbReference type="PROSITE" id="PS50118"/>
    </source>
</evidence>
<organism evidence="6 7">
    <name type="scientific">Sus scrofa</name>
    <name type="common">Pig</name>
    <dbReference type="NCBI Taxonomy" id="9823"/>
    <lineage>
        <taxon>Eukaryota</taxon>
        <taxon>Metazoa</taxon>
        <taxon>Chordata</taxon>
        <taxon>Craniata</taxon>
        <taxon>Vertebrata</taxon>
        <taxon>Euteleostomi</taxon>
        <taxon>Mammalia</taxon>
        <taxon>Eutheria</taxon>
        <taxon>Laurasiatheria</taxon>
        <taxon>Artiodactyla</taxon>
        <taxon>Suina</taxon>
        <taxon>Suidae</taxon>
        <taxon>Sus</taxon>
    </lineage>
</organism>
<feature type="compositionally biased region" description="Basic and acidic residues" evidence="4">
    <location>
        <begin position="174"/>
        <end position="185"/>
    </location>
</feature>
<dbReference type="PROSITE" id="PS00028">
    <property type="entry name" value="ZINC_FINGER_C2H2_1"/>
    <property type="match status" value="1"/>
</dbReference>
<dbReference type="PANTHER" id="PTHR46040:SF4">
    <property type="entry name" value="HMG BOX DOMAIN-CONTAINING PROTEIN"/>
    <property type="match status" value="1"/>
</dbReference>
<dbReference type="PROSITE" id="PS50118">
    <property type="entry name" value="HMG_BOX_2"/>
    <property type="match status" value="1"/>
</dbReference>
<dbReference type="AlphaFoldDB" id="A0A8D1F7W1"/>
<feature type="DNA-binding region" description="HMG box" evidence="3">
    <location>
        <begin position="206"/>
        <end position="274"/>
    </location>
</feature>
<dbReference type="InterPro" id="IPR051965">
    <property type="entry name" value="ChromReg_NeuronalGeneExpr"/>
</dbReference>
<dbReference type="SUPFAM" id="SSF57667">
    <property type="entry name" value="beta-beta-alpha zinc fingers"/>
    <property type="match status" value="1"/>
</dbReference>
<dbReference type="InterPro" id="IPR036236">
    <property type="entry name" value="Znf_C2H2_sf"/>
</dbReference>
<evidence type="ECO:0000256" key="3">
    <source>
        <dbReference type="PROSITE-ProRule" id="PRU00267"/>
    </source>
</evidence>
<keyword evidence="2 3" id="KW-0539">Nucleus</keyword>
<dbReference type="CDD" id="cd21980">
    <property type="entry name" value="HMG-box_HMG20"/>
    <property type="match status" value="1"/>
</dbReference>
<dbReference type="PANTHER" id="PTHR46040">
    <property type="entry name" value="HIGH MOBILITY GROUP PROTEIN 2"/>
    <property type="match status" value="1"/>
</dbReference>
<feature type="region of interest" description="Disordered" evidence="4">
    <location>
        <begin position="169"/>
        <end position="208"/>
    </location>
</feature>